<evidence type="ECO:0000313" key="9">
    <source>
        <dbReference type="Proteomes" id="UP001627284"/>
    </source>
</evidence>
<dbReference type="InterPro" id="IPR003593">
    <property type="entry name" value="AAA+_ATPase"/>
</dbReference>
<accession>A0ABD2USN6</accession>
<feature type="compositionally biased region" description="Acidic residues" evidence="6">
    <location>
        <begin position="244"/>
        <end position="285"/>
    </location>
</feature>
<evidence type="ECO:0000256" key="6">
    <source>
        <dbReference type="SAM" id="MobiDB-lite"/>
    </source>
</evidence>
<evidence type="ECO:0000256" key="1">
    <source>
        <dbReference type="ARBA" id="ARBA00006914"/>
    </source>
</evidence>
<feature type="region of interest" description="Disordered" evidence="6">
    <location>
        <begin position="920"/>
        <end position="943"/>
    </location>
</feature>
<dbReference type="FunFam" id="3.40.50.300:FF:000061">
    <property type="entry name" value="ATPase family, AAA domain-containing 2"/>
    <property type="match status" value="1"/>
</dbReference>
<dbReference type="FunFam" id="1.20.920.10:FF:000037">
    <property type="entry name" value="ATPase family AAA domain-containing protein"/>
    <property type="match status" value="1"/>
</dbReference>
<keyword evidence="2" id="KW-0547">Nucleotide-binding</keyword>
<feature type="compositionally biased region" description="Basic residues" evidence="6">
    <location>
        <begin position="204"/>
        <end position="216"/>
    </location>
</feature>
<keyword evidence="3" id="KW-0067">ATP-binding</keyword>
<dbReference type="InterPro" id="IPR003959">
    <property type="entry name" value="ATPase_AAA_core"/>
</dbReference>
<comment type="caution">
    <text evidence="8">The sequence shown here is derived from an EMBL/GenBank/DDBJ whole genome shotgun (WGS) entry which is preliminary data.</text>
</comment>
<feature type="compositionally biased region" description="Basic residues" evidence="6">
    <location>
        <begin position="334"/>
        <end position="344"/>
    </location>
</feature>
<dbReference type="Pfam" id="PF00004">
    <property type="entry name" value="AAA"/>
    <property type="match status" value="1"/>
</dbReference>
<dbReference type="PROSITE" id="PS50014">
    <property type="entry name" value="BROMODOMAIN_2"/>
    <property type="match status" value="1"/>
</dbReference>
<reference evidence="8 9" key="1">
    <citation type="submission" date="2024-05" db="EMBL/GenBank/DDBJ databases">
        <title>De novo assembly of an allotetraploid wild potato.</title>
        <authorList>
            <person name="Hosaka A.J."/>
        </authorList>
    </citation>
    <scope>NUCLEOTIDE SEQUENCE [LARGE SCALE GENOMIC DNA]</scope>
    <source>
        <tissue evidence="8">Young leaves</tissue>
    </source>
</reference>
<feature type="domain" description="Bromo" evidence="7">
    <location>
        <begin position="978"/>
        <end position="1040"/>
    </location>
</feature>
<evidence type="ECO:0000313" key="8">
    <source>
        <dbReference type="EMBL" id="KAL3371646.1"/>
    </source>
</evidence>
<evidence type="ECO:0000256" key="2">
    <source>
        <dbReference type="ARBA" id="ARBA00022741"/>
    </source>
</evidence>
<dbReference type="Gene3D" id="1.10.8.60">
    <property type="match status" value="1"/>
</dbReference>
<dbReference type="SMART" id="SM00297">
    <property type="entry name" value="BROMO"/>
    <property type="match status" value="1"/>
</dbReference>
<protein>
    <recommendedName>
        <fullName evidence="7">Bromo domain-containing protein</fullName>
    </recommendedName>
</protein>
<dbReference type="Gene3D" id="1.20.920.10">
    <property type="entry name" value="Bromodomain-like"/>
    <property type="match status" value="1"/>
</dbReference>
<dbReference type="PRINTS" id="PR00503">
    <property type="entry name" value="BROMODOMAIN"/>
</dbReference>
<feature type="compositionally biased region" description="Basic and acidic residues" evidence="6">
    <location>
        <begin position="286"/>
        <end position="304"/>
    </location>
</feature>
<dbReference type="InterPro" id="IPR027417">
    <property type="entry name" value="P-loop_NTPase"/>
</dbReference>
<dbReference type="Pfam" id="PF17862">
    <property type="entry name" value="AAA_lid_3"/>
    <property type="match status" value="1"/>
</dbReference>
<feature type="non-terminal residue" evidence="8">
    <location>
        <position position="1"/>
    </location>
</feature>
<evidence type="ECO:0000256" key="5">
    <source>
        <dbReference type="PROSITE-ProRule" id="PRU00035"/>
    </source>
</evidence>
<name>A0ABD2USN6_9SOLN</name>
<dbReference type="SUPFAM" id="SSF52540">
    <property type="entry name" value="P-loop containing nucleoside triphosphate hydrolases"/>
    <property type="match status" value="2"/>
</dbReference>
<dbReference type="PROSITE" id="PS00674">
    <property type="entry name" value="AAA"/>
    <property type="match status" value="1"/>
</dbReference>
<dbReference type="Gene3D" id="3.40.50.300">
    <property type="entry name" value="P-loop containing nucleotide triphosphate hydrolases"/>
    <property type="match status" value="1"/>
</dbReference>
<dbReference type="CDD" id="cd05528">
    <property type="entry name" value="Bromo_AAA"/>
    <property type="match status" value="1"/>
</dbReference>
<dbReference type="SMART" id="SM00382">
    <property type="entry name" value="AAA"/>
    <property type="match status" value="1"/>
</dbReference>
<organism evidence="8 9">
    <name type="scientific">Solanum stoloniferum</name>
    <dbReference type="NCBI Taxonomy" id="62892"/>
    <lineage>
        <taxon>Eukaryota</taxon>
        <taxon>Viridiplantae</taxon>
        <taxon>Streptophyta</taxon>
        <taxon>Embryophyta</taxon>
        <taxon>Tracheophyta</taxon>
        <taxon>Spermatophyta</taxon>
        <taxon>Magnoliopsida</taxon>
        <taxon>eudicotyledons</taxon>
        <taxon>Gunneridae</taxon>
        <taxon>Pentapetalae</taxon>
        <taxon>asterids</taxon>
        <taxon>lamiids</taxon>
        <taxon>Solanales</taxon>
        <taxon>Solanaceae</taxon>
        <taxon>Solanoideae</taxon>
        <taxon>Solaneae</taxon>
        <taxon>Solanum</taxon>
    </lineage>
</organism>
<dbReference type="EMBL" id="JBJKTR010000004">
    <property type="protein sequence ID" value="KAL3371646.1"/>
    <property type="molecule type" value="Genomic_DNA"/>
</dbReference>
<dbReference type="InterPro" id="IPR041569">
    <property type="entry name" value="AAA_lid_3"/>
</dbReference>
<evidence type="ECO:0000256" key="4">
    <source>
        <dbReference type="ARBA" id="ARBA00023117"/>
    </source>
</evidence>
<feature type="region of interest" description="Disordered" evidence="6">
    <location>
        <begin position="110"/>
        <end position="356"/>
    </location>
</feature>
<keyword evidence="9" id="KW-1185">Reference proteome</keyword>
<dbReference type="InterPro" id="IPR003960">
    <property type="entry name" value="ATPase_AAA_CS"/>
</dbReference>
<dbReference type="Proteomes" id="UP001627284">
    <property type="component" value="Unassembled WGS sequence"/>
</dbReference>
<dbReference type="Pfam" id="PF00439">
    <property type="entry name" value="Bromodomain"/>
    <property type="match status" value="1"/>
</dbReference>
<keyword evidence="4 5" id="KW-0103">Bromodomain</keyword>
<proteinExistence type="inferred from homology"/>
<sequence>NTLLSRPSLLLKNAGDKRRGRISHRIVAFTLESSYLNSTLCVHLITSLCYPFLRVYFHGETFVTKMYPKRSGQADDAVSGPVRTSDRLRRRPTLYGRPYLYYTPKIIRPKRNKTKTRTAASQIAKMLRPGSRPVRTKKSDSVAANLRRSTRTRRVSVNLEGYTDSSGTEDNDLMSPKYRRSRNREDDNSASQDDLMPRREGLRPRRAGLRPRRARAVGRQQLNLRSDDEQDTSDEKIGQGDPENGNDVDDNDVDEAEDEGGGDGDGEDECEDEGDEDGDDEEGEEQDGRRRYDLRNRAEVRRLSMEGVKQRPRSPRRVLQQGMGTKVNRDVRRGGSRVHKRHRMTRGDDSDDSLLVDELDEGPPIPWGRGGSRSGPPWLLGGLDMQGTASWGLNVAASGWGHQSEAFTNLTSGIQTAGPSSKGGADIQPLQVDETISFDDIGGLSEYIDALKEMVFFPLLYPDFFASYNITPPRGVLLCGPPGTGKTLIARALACAASKAGQKVSFYMRKGADVLSKWVGEAERQLKLLFEEAQRNQPSIIFFDEIDGLAPVRSSKQEQIHNSIVSTLLALMDGLDSRGQVVLIGATNRVDAIDGALRRPGRFDREFNFPLPGLEARAEILDIHTRKWKQPPSKELKMELAASCVGYCGADLKALCTEAAIRAFREKYPQVYTSDDKFLIDVESVTVEKYHFLEAMTTITPAAHRGSIVHSRPLSSVVAPCLHGPLRKAMSIISDIFPLSVSSELSKLSMLSYGSAIPLVYRPRLLLCGGEGVGLDHVGPAILHELEKFPVHSLGLPSLLSDPGAKTPEEALVHIFSEARRTTPSILYLPHFHLWWENAHEQLKAVLRTLLEELPSDLPILLFGTSSVPLSDLPDEPSSVFSHHSILCLDSPSDEDRSLFFDRLIEAALSIQVEATTKKSDKSDSLPELPKAPKVSAGPKASELKAKAEAEGHALRRLRMCLRDVCNRILYDKRFSVFHYPVMDEDAPNYRLIIQNPMDMATLLQHVDSGKYITNKTFLEDFDLIVTNAKKYNGDDYNGARIVSRAHELRDSVYGMLSQMDPALVAFCEKIAAEGGPVSVPDELGGDALPQNPVLQSATLTRARARLRNVQPEVNLDQSFEALRRHKKHADSAQLVLDDELQPQDSLPSKSSNDHEGDASEQRPESTLADGNKPADVPDASGDACLDVTMSDAEMSRKIESVKKQFVKQTKDYDIPQLERLYTRIMKGVFETKTGVTNEDLKTSILSFLLKFAKGCVEVLV</sequence>
<dbReference type="AlphaFoldDB" id="A0ABD2USN6"/>
<comment type="similarity">
    <text evidence="1">Belongs to the AAA ATPase family.</text>
</comment>
<feature type="compositionally biased region" description="Basic and acidic residues" evidence="6">
    <location>
        <begin position="1152"/>
        <end position="1164"/>
    </location>
</feature>
<dbReference type="GO" id="GO:0005524">
    <property type="term" value="F:ATP binding"/>
    <property type="evidence" value="ECO:0007669"/>
    <property type="project" value="UniProtKB-KW"/>
</dbReference>
<dbReference type="InterPro" id="IPR001487">
    <property type="entry name" value="Bromodomain"/>
</dbReference>
<feature type="region of interest" description="Disordered" evidence="6">
    <location>
        <begin position="1138"/>
        <end position="1184"/>
    </location>
</feature>
<evidence type="ECO:0000259" key="7">
    <source>
        <dbReference type="PROSITE" id="PS50014"/>
    </source>
</evidence>
<dbReference type="SUPFAM" id="SSF47370">
    <property type="entry name" value="Bromodomain"/>
    <property type="match status" value="1"/>
</dbReference>
<dbReference type="InterPro" id="IPR045199">
    <property type="entry name" value="ATAD2-like"/>
</dbReference>
<dbReference type="PANTHER" id="PTHR23069">
    <property type="entry name" value="AAA DOMAIN-CONTAINING"/>
    <property type="match status" value="1"/>
</dbReference>
<gene>
    <name evidence="8" type="ORF">AABB24_008271</name>
</gene>
<dbReference type="FunFam" id="1.10.8.60:FF:000016">
    <property type="entry name" value="ATPase family AAA domain-containing protein 2B"/>
    <property type="match status" value="1"/>
</dbReference>
<dbReference type="InterPro" id="IPR036427">
    <property type="entry name" value="Bromodomain-like_sf"/>
</dbReference>
<evidence type="ECO:0000256" key="3">
    <source>
        <dbReference type="ARBA" id="ARBA00022840"/>
    </source>
</evidence>
<dbReference type="PANTHER" id="PTHR23069:SF0">
    <property type="entry name" value="TAT-BINDING HOMOLOG 7"/>
    <property type="match status" value="1"/>
</dbReference>